<dbReference type="AlphaFoldDB" id="A0A0F6YLY0"/>
<keyword evidence="2" id="KW-1185">Reference proteome</keyword>
<gene>
    <name evidence="1" type="ORF">DB32_007577</name>
</gene>
<dbReference type="KEGG" id="samy:DB32_007577"/>
<dbReference type="Proteomes" id="UP000034883">
    <property type="component" value="Chromosome"/>
</dbReference>
<evidence type="ECO:0000313" key="1">
    <source>
        <dbReference type="EMBL" id="AKF10428.1"/>
    </source>
</evidence>
<name>A0A0F6YLY0_9BACT</name>
<reference evidence="1 2" key="1">
    <citation type="submission" date="2015-03" db="EMBL/GenBank/DDBJ databases">
        <title>Genome assembly of Sandaracinus amylolyticus DSM 53668.</title>
        <authorList>
            <person name="Sharma G."/>
            <person name="Subramanian S."/>
        </authorList>
    </citation>
    <scope>NUCLEOTIDE SEQUENCE [LARGE SCALE GENOMIC DNA]</scope>
    <source>
        <strain evidence="1 2">DSM 53668</strain>
    </source>
</reference>
<proteinExistence type="predicted"/>
<organism evidence="1 2">
    <name type="scientific">Sandaracinus amylolyticus</name>
    <dbReference type="NCBI Taxonomy" id="927083"/>
    <lineage>
        <taxon>Bacteria</taxon>
        <taxon>Pseudomonadati</taxon>
        <taxon>Myxococcota</taxon>
        <taxon>Polyangia</taxon>
        <taxon>Polyangiales</taxon>
        <taxon>Sandaracinaceae</taxon>
        <taxon>Sandaracinus</taxon>
    </lineage>
</organism>
<sequence length="141" mass="15112">MAGCGPVDSDCTLVFCRSMLAIDALEYDATAVGGTVTVCRNDECVDAAIDAEGERTSPAVVPIGEHFRVALWSDGSRRARLDLAPGGERAIDVEGRDTYRLELVAHDGTLLAAHEWIVSYERFRPNGPGCDPECTLGTVVE</sequence>
<dbReference type="EMBL" id="CP011125">
    <property type="protein sequence ID" value="AKF10428.1"/>
    <property type="molecule type" value="Genomic_DNA"/>
</dbReference>
<protein>
    <submittedName>
        <fullName evidence="1">Uncharacterized protein</fullName>
    </submittedName>
</protein>
<evidence type="ECO:0000313" key="2">
    <source>
        <dbReference type="Proteomes" id="UP000034883"/>
    </source>
</evidence>
<accession>A0A0F6YLY0</accession>
<dbReference type="STRING" id="927083.DB32_007577"/>